<dbReference type="eggNOG" id="COG0662">
    <property type="taxonomic scope" value="Bacteria"/>
</dbReference>
<evidence type="ECO:0000256" key="1">
    <source>
        <dbReference type="ARBA" id="ARBA00022723"/>
    </source>
</evidence>
<dbReference type="STRING" id="563192.HMPREF0179_01431"/>
<dbReference type="EMBL" id="ADCP02000001">
    <property type="protein sequence ID" value="EFV44693.1"/>
    <property type="molecule type" value="Genomic_DNA"/>
</dbReference>
<dbReference type="PANTHER" id="PTHR35848">
    <property type="entry name" value="OXALATE-BINDING PROTEIN"/>
    <property type="match status" value="1"/>
</dbReference>
<dbReference type="OrthoDB" id="9791637at2"/>
<sequence length="114" mass="12656">MIRHYDELTKLDMQHKGGKGHILAAELLNGEDFAGKGRVFNHCVLKPGCSVGRHRHVGDFEVYHVLSGTGLYFDNGELKPVTAGDVMICKDGEEHMLENDGTEDLEFIALILYA</sequence>
<dbReference type="SUPFAM" id="SSF51182">
    <property type="entry name" value="RmlC-like cupins"/>
    <property type="match status" value="1"/>
</dbReference>
<gene>
    <name evidence="3" type="ORF">HMPREF0179_01431</name>
</gene>
<dbReference type="PANTHER" id="PTHR35848:SF6">
    <property type="entry name" value="CUPIN TYPE-2 DOMAIN-CONTAINING PROTEIN"/>
    <property type="match status" value="1"/>
</dbReference>
<dbReference type="RefSeq" id="WP_005026612.1">
    <property type="nucleotide sequence ID" value="NZ_KE150238.1"/>
</dbReference>
<dbReference type="CDD" id="cd02221">
    <property type="entry name" value="cupin_TM1287-like"/>
    <property type="match status" value="1"/>
</dbReference>
<dbReference type="InterPro" id="IPR011051">
    <property type="entry name" value="RmlC_Cupin_sf"/>
</dbReference>
<dbReference type="GO" id="GO:0046872">
    <property type="term" value="F:metal ion binding"/>
    <property type="evidence" value="ECO:0007669"/>
    <property type="project" value="UniProtKB-KW"/>
</dbReference>
<keyword evidence="1" id="KW-0479">Metal-binding</keyword>
<dbReference type="InterPro" id="IPR013096">
    <property type="entry name" value="Cupin_2"/>
</dbReference>
<accession>E5Y5G8</accession>
<reference evidence="3 4" key="2">
    <citation type="submission" date="2013-04" db="EMBL/GenBank/DDBJ databases">
        <title>The Genome Sequence of Bilophila wadsworthia 3_1_6.</title>
        <authorList>
            <consortium name="The Broad Institute Genomics Platform"/>
            <person name="Earl A."/>
            <person name="Ward D."/>
            <person name="Feldgarden M."/>
            <person name="Gevers D."/>
            <person name="Sibley C."/>
            <person name="Strauss J."/>
            <person name="Allen-Vercoe E."/>
            <person name="Walker B."/>
            <person name="Young S."/>
            <person name="Zeng Q."/>
            <person name="Gargeya S."/>
            <person name="Fitzgerald M."/>
            <person name="Haas B."/>
            <person name="Abouelleil A."/>
            <person name="Allen A.W."/>
            <person name="Alvarado L."/>
            <person name="Arachchi H.M."/>
            <person name="Berlin A.M."/>
            <person name="Chapman S.B."/>
            <person name="Gainer-Dewar J."/>
            <person name="Goldberg J."/>
            <person name="Griggs A."/>
            <person name="Gujja S."/>
            <person name="Hansen M."/>
            <person name="Howarth C."/>
            <person name="Imamovic A."/>
            <person name="Ireland A."/>
            <person name="Larimer J."/>
            <person name="McCowan C."/>
            <person name="Murphy C."/>
            <person name="Pearson M."/>
            <person name="Poon T.W."/>
            <person name="Priest M."/>
            <person name="Roberts A."/>
            <person name="Saif S."/>
            <person name="Shea T."/>
            <person name="Sisk P."/>
            <person name="Sykes S."/>
            <person name="Wortman J."/>
            <person name="Nusbaum C."/>
            <person name="Birren B."/>
        </authorList>
    </citation>
    <scope>NUCLEOTIDE SEQUENCE [LARGE SCALE GENOMIC DNA]</scope>
    <source>
        <strain evidence="3 4">3_1_6</strain>
    </source>
</reference>
<reference evidence="3 4" key="1">
    <citation type="submission" date="2010-10" db="EMBL/GenBank/DDBJ databases">
        <authorList>
            <consortium name="The Broad Institute Genome Sequencing Platform"/>
            <person name="Ward D."/>
            <person name="Earl A."/>
            <person name="Feldgarden M."/>
            <person name="Young S.K."/>
            <person name="Gargeya S."/>
            <person name="Zeng Q."/>
            <person name="Alvarado L."/>
            <person name="Berlin A."/>
            <person name="Bochicchio J."/>
            <person name="Chapman S.B."/>
            <person name="Chen Z."/>
            <person name="Freedman E."/>
            <person name="Gellesch M."/>
            <person name="Goldberg J."/>
            <person name="Griggs A."/>
            <person name="Gujja S."/>
            <person name="Heilman E."/>
            <person name="Heiman D."/>
            <person name="Howarth C."/>
            <person name="Mehta T."/>
            <person name="Neiman D."/>
            <person name="Pearson M."/>
            <person name="Roberts A."/>
            <person name="Saif S."/>
            <person name="Shea T."/>
            <person name="Shenoy N."/>
            <person name="Sisk P."/>
            <person name="Stolte C."/>
            <person name="Sykes S."/>
            <person name="White J."/>
            <person name="Yandava C."/>
            <person name="Allen-Vercoe E."/>
            <person name="Sibley C."/>
            <person name="Ambrose C.E."/>
            <person name="Strauss J."/>
            <person name="Daigneault M."/>
            <person name="Haas B."/>
            <person name="Nusbaum C."/>
            <person name="Birren B."/>
        </authorList>
    </citation>
    <scope>NUCLEOTIDE SEQUENCE [LARGE SCALE GENOMIC DNA]</scope>
    <source>
        <strain evidence="3 4">3_1_6</strain>
    </source>
</reference>
<dbReference type="GeneID" id="78086553"/>
<dbReference type="AlphaFoldDB" id="E5Y5G8"/>
<comment type="caution">
    <text evidence="3">The sequence shown here is derived from an EMBL/GenBank/DDBJ whole genome shotgun (WGS) entry which is preliminary data.</text>
</comment>
<evidence type="ECO:0000259" key="2">
    <source>
        <dbReference type="Pfam" id="PF07883"/>
    </source>
</evidence>
<evidence type="ECO:0000313" key="3">
    <source>
        <dbReference type="EMBL" id="EFV44693.1"/>
    </source>
</evidence>
<organism evidence="3 4">
    <name type="scientific">Bilophila wadsworthia (strain 3_1_6)</name>
    <dbReference type="NCBI Taxonomy" id="563192"/>
    <lineage>
        <taxon>Bacteria</taxon>
        <taxon>Pseudomonadati</taxon>
        <taxon>Thermodesulfobacteriota</taxon>
        <taxon>Desulfovibrionia</taxon>
        <taxon>Desulfovibrionales</taxon>
        <taxon>Desulfovibrionaceae</taxon>
        <taxon>Bilophila</taxon>
    </lineage>
</organism>
<dbReference type="Gene3D" id="2.60.120.10">
    <property type="entry name" value="Jelly Rolls"/>
    <property type="match status" value="1"/>
</dbReference>
<keyword evidence="4" id="KW-1185">Reference proteome</keyword>
<protein>
    <recommendedName>
        <fullName evidence="2">Cupin type-2 domain-containing protein</fullName>
    </recommendedName>
</protein>
<dbReference type="HOGENOM" id="CLU_116722_3_1_7"/>
<proteinExistence type="predicted"/>
<dbReference type="InterPro" id="IPR014710">
    <property type="entry name" value="RmlC-like_jellyroll"/>
</dbReference>
<dbReference type="Proteomes" id="UP000006034">
    <property type="component" value="Unassembled WGS sequence"/>
</dbReference>
<evidence type="ECO:0000313" key="4">
    <source>
        <dbReference type="Proteomes" id="UP000006034"/>
    </source>
</evidence>
<dbReference type="Pfam" id="PF07883">
    <property type="entry name" value="Cupin_2"/>
    <property type="match status" value="1"/>
</dbReference>
<dbReference type="InterPro" id="IPR051610">
    <property type="entry name" value="GPI/OXD"/>
</dbReference>
<name>E5Y5G8_BILW3</name>
<feature type="domain" description="Cupin type-2" evidence="2">
    <location>
        <begin position="42"/>
        <end position="109"/>
    </location>
</feature>